<dbReference type="InterPro" id="IPR001932">
    <property type="entry name" value="PPM-type_phosphatase-like_dom"/>
</dbReference>
<dbReference type="SUPFAM" id="SSF81606">
    <property type="entry name" value="PP2C-like"/>
    <property type="match status" value="1"/>
</dbReference>
<dbReference type="PANTHER" id="PTHR13832">
    <property type="entry name" value="PROTEIN PHOSPHATASE 2C"/>
    <property type="match status" value="1"/>
</dbReference>
<keyword evidence="4" id="KW-1185">Reference proteome</keyword>
<dbReference type="InterPro" id="IPR015655">
    <property type="entry name" value="PP2C"/>
</dbReference>
<dbReference type="OrthoDB" id="10049211at2759"/>
<sequence length="440" mass="48589">MDGRSIIDIKWSEEAGIGCTGMCLYRGDGAHCTMDEKVDEDRVISYRVNDIHLYSIFDGHDGSKASQFAAQQFPLELLLGQLEAPIDEEEIRTVIANAFHMVEEKFFDMLEDEAAASDNAISVFSPRAKNASKTIMTKEKTSADQFAGGTTAVMVIYCHGKLFFANCGDSIAVLCRVSADGVLNVHPISILHNIDSEDEALRLSLLGLNVDDMKHARSLKLTRCIGNYALKKYYQTFPVLRPALTSPIICDPEIIGGIPVHPDMRGFVYLMSSGLYRSWTECTGSESVETDIAQLITTHLSSDKSLHDVSEAVLQEVCNRHAQVYAAGNISHSYFRREEMTLLIRNFGFDDRDVRSPQLSPLVDSTDEHSTLMASSAFARRTPSQPDLLTNGSDNTDVDSLPATFNSSERDASLESVDAYVDFSDLASLDADFVWSDSDE</sequence>
<dbReference type="AlphaFoldDB" id="A0A1W0WCB4"/>
<dbReference type="Proteomes" id="UP000192578">
    <property type="component" value="Unassembled WGS sequence"/>
</dbReference>
<protein>
    <submittedName>
        <fullName evidence="3">TGF-beta-activated kinase 1 and MAP3K7-binding protein 1</fullName>
    </submittedName>
</protein>
<keyword evidence="3" id="KW-0418">Kinase</keyword>
<name>A0A1W0WCB4_HYPEX</name>
<dbReference type="Gene3D" id="3.60.40.10">
    <property type="entry name" value="PPM-type phosphatase domain"/>
    <property type="match status" value="1"/>
</dbReference>
<dbReference type="PANTHER" id="PTHR13832:SF533">
    <property type="entry name" value="TGF-BETA-ACTIVATED KINASE 1 AND MAP3K7-BINDING PROTEIN 1"/>
    <property type="match status" value="1"/>
</dbReference>
<keyword evidence="3" id="KW-0808">Transferase</keyword>
<dbReference type="GO" id="GO:0004722">
    <property type="term" value="F:protein serine/threonine phosphatase activity"/>
    <property type="evidence" value="ECO:0007669"/>
    <property type="project" value="InterPro"/>
</dbReference>
<dbReference type="InterPro" id="IPR036457">
    <property type="entry name" value="PPM-type-like_dom_sf"/>
</dbReference>
<evidence type="ECO:0000259" key="2">
    <source>
        <dbReference type="PROSITE" id="PS51746"/>
    </source>
</evidence>
<dbReference type="SMART" id="SM00332">
    <property type="entry name" value="PP2Cc"/>
    <property type="match status" value="1"/>
</dbReference>
<evidence type="ECO:0000256" key="1">
    <source>
        <dbReference type="SAM" id="MobiDB-lite"/>
    </source>
</evidence>
<feature type="compositionally biased region" description="Polar residues" evidence="1">
    <location>
        <begin position="382"/>
        <end position="395"/>
    </location>
</feature>
<dbReference type="CDD" id="cd00143">
    <property type="entry name" value="PP2Cc"/>
    <property type="match status" value="1"/>
</dbReference>
<proteinExistence type="predicted"/>
<accession>A0A1W0WCB4</accession>
<dbReference type="GO" id="GO:0016301">
    <property type="term" value="F:kinase activity"/>
    <property type="evidence" value="ECO:0007669"/>
    <property type="project" value="UniProtKB-KW"/>
</dbReference>
<evidence type="ECO:0000313" key="3">
    <source>
        <dbReference type="EMBL" id="OQV12793.1"/>
    </source>
</evidence>
<organism evidence="3 4">
    <name type="scientific">Hypsibius exemplaris</name>
    <name type="common">Freshwater tardigrade</name>
    <dbReference type="NCBI Taxonomy" id="2072580"/>
    <lineage>
        <taxon>Eukaryota</taxon>
        <taxon>Metazoa</taxon>
        <taxon>Ecdysozoa</taxon>
        <taxon>Tardigrada</taxon>
        <taxon>Eutardigrada</taxon>
        <taxon>Parachela</taxon>
        <taxon>Hypsibioidea</taxon>
        <taxon>Hypsibiidae</taxon>
        <taxon>Hypsibius</taxon>
    </lineage>
</organism>
<dbReference type="Pfam" id="PF00481">
    <property type="entry name" value="PP2C"/>
    <property type="match status" value="1"/>
</dbReference>
<dbReference type="EMBL" id="MTYJ01000136">
    <property type="protein sequence ID" value="OQV12793.1"/>
    <property type="molecule type" value="Genomic_DNA"/>
</dbReference>
<comment type="caution">
    <text evidence="3">The sequence shown here is derived from an EMBL/GenBank/DDBJ whole genome shotgun (WGS) entry which is preliminary data.</text>
</comment>
<gene>
    <name evidence="3" type="ORF">BV898_12922</name>
</gene>
<feature type="domain" description="PPM-type phosphatase" evidence="2">
    <location>
        <begin position="19"/>
        <end position="347"/>
    </location>
</feature>
<feature type="region of interest" description="Disordered" evidence="1">
    <location>
        <begin position="381"/>
        <end position="400"/>
    </location>
</feature>
<reference evidence="4" key="1">
    <citation type="submission" date="2017-01" db="EMBL/GenBank/DDBJ databases">
        <title>Comparative genomics of anhydrobiosis in the tardigrade Hypsibius dujardini.</title>
        <authorList>
            <person name="Yoshida Y."/>
            <person name="Koutsovoulos G."/>
            <person name="Laetsch D."/>
            <person name="Stevens L."/>
            <person name="Kumar S."/>
            <person name="Horikawa D."/>
            <person name="Ishino K."/>
            <person name="Komine S."/>
            <person name="Tomita M."/>
            <person name="Blaxter M."/>
            <person name="Arakawa K."/>
        </authorList>
    </citation>
    <scope>NUCLEOTIDE SEQUENCE [LARGE SCALE GENOMIC DNA]</scope>
    <source>
        <strain evidence="4">Z151</strain>
    </source>
</reference>
<dbReference type="PROSITE" id="PS51746">
    <property type="entry name" value="PPM_2"/>
    <property type="match status" value="1"/>
</dbReference>
<evidence type="ECO:0000313" key="4">
    <source>
        <dbReference type="Proteomes" id="UP000192578"/>
    </source>
</evidence>